<dbReference type="Proteomes" id="UP000676336">
    <property type="component" value="Unassembled WGS sequence"/>
</dbReference>
<evidence type="ECO:0000256" key="1">
    <source>
        <dbReference type="SAM" id="MobiDB-lite"/>
    </source>
</evidence>
<name>A0A8S2TEA6_9BILA</name>
<organism evidence="2 3">
    <name type="scientific">Rotaria magnacalcarata</name>
    <dbReference type="NCBI Taxonomy" id="392030"/>
    <lineage>
        <taxon>Eukaryota</taxon>
        <taxon>Metazoa</taxon>
        <taxon>Spiralia</taxon>
        <taxon>Gnathifera</taxon>
        <taxon>Rotifera</taxon>
        <taxon>Eurotatoria</taxon>
        <taxon>Bdelloidea</taxon>
        <taxon>Philodinida</taxon>
        <taxon>Philodinidae</taxon>
        <taxon>Rotaria</taxon>
    </lineage>
</organism>
<proteinExistence type="predicted"/>
<protein>
    <submittedName>
        <fullName evidence="2">Uncharacterized protein</fullName>
    </submittedName>
</protein>
<feature type="region of interest" description="Disordered" evidence="1">
    <location>
        <begin position="14"/>
        <end position="36"/>
    </location>
</feature>
<accession>A0A8S2TEA6</accession>
<reference evidence="2" key="1">
    <citation type="submission" date="2021-02" db="EMBL/GenBank/DDBJ databases">
        <authorList>
            <person name="Nowell W R."/>
        </authorList>
    </citation>
    <scope>NUCLEOTIDE SEQUENCE</scope>
</reference>
<dbReference type="AlphaFoldDB" id="A0A8S2TEA6"/>
<gene>
    <name evidence="2" type="ORF">SMN809_LOCUS25041</name>
</gene>
<evidence type="ECO:0000313" key="2">
    <source>
        <dbReference type="EMBL" id="CAF4275928.1"/>
    </source>
</evidence>
<dbReference type="EMBL" id="CAJOBI010031624">
    <property type="protein sequence ID" value="CAF4275928.1"/>
    <property type="molecule type" value="Genomic_DNA"/>
</dbReference>
<feature type="non-terminal residue" evidence="2">
    <location>
        <position position="1"/>
    </location>
</feature>
<evidence type="ECO:0000313" key="3">
    <source>
        <dbReference type="Proteomes" id="UP000676336"/>
    </source>
</evidence>
<sequence length="36" mass="4170">GDFWSTTIEATIKELDQQDEDSDHPIESEVSRNYTI</sequence>
<comment type="caution">
    <text evidence="2">The sequence shown here is derived from an EMBL/GenBank/DDBJ whole genome shotgun (WGS) entry which is preliminary data.</text>
</comment>